<keyword evidence="1" id="KW-0560">Oxidoreductase</keyword>
<dbReference type="InterPro" id="IPR006076">
    <property type="entry name" value="FAD-dep_OxRdtase"/>
</dbReference>
<dbReference type="GO" id="GO:0032981">
    <property type="term" value="P:mitochondrial respiratory chain complex I assembly"/>
    <property type="evidence" value="ECO:0007669"/>
    <property type="project" value="TreeGrafter"/>
</dbReference>
<evidence type="ECO:0000313" key="5">
    <source>
        <dbReference type="Proteomes" id="UP000887565"/>
    </source>
</evidence>
<dbReference type="PANTHER" id="PTHR13847">
    <property type="entry name" value="SARCOSINE DEHYDROGENASE-RELATED"/>
    <property type="match status" value="1"/>
</dbReference>
<dbReference type="WBParaSite" id="nRc.2.0.1.t42628-RA">
    <property type="protein sequence ID" value="nRc.2.0.1.t42628-RA"/>
    <property type="gene ID" value="nRc.2.0.1.g42628"/>
</dbReference>
<dbReference type="Pfam" id="PF01266">
    <property type="entry name" value="DAO"/>
    <property type="match status" value="1"/>
</dbReference>
<sequence length="303" mass="34883">MRITDEKLLTVMIHRELMAELNEWKAKGELDIYTDFRSDCIEKFDKNRRPLIGNINLLEDRLDRKGGGVIIFAKKHLKREIKSLAKVQPQMTDTSPRRIQAHVYVNAAGPWAGDVARMAGIGSGSGLMSVPIPIVPRKRYVYVVHVPDGPGLDMPFLIDPSGVWCRREGLGNLYICGKSPTKDEDEMIDHDTLDVDYDYFDEKIWPILAARMPCFEKLRVKNAWAGWYDFNLFDQNPIIGRHFHHQNFFMSAGFSGHGLQHALTVGRGIMQEIYDGGYIHINYRKYGFERLYENRPLLEDNII</sequence>
<dbReference type="InterPro" id="IPR036188">
    <property type="entry name" value="FAD/NAD-bd_sf"/>
</dbReference>
<accession>A0A915KVX3</accession>
<comment type="function">
    <text evidence="3">Required for the assembly of the mitochondrial membrane respiratory chain NADH dehydrogenase (Complex I). Involved in mid-late stages of complex I assembly.</text>
</comment>
<evidence type="ECO:0000256" key="2">
    <source>
        <dbReference type="ARBA" id="ARBA00039785"/>
    </source>
</evidence>
<proteinExistence type="predicted"/>
<dbReference type="OMA" id="CHRIPAF"/>
<dbReference type="Proteomes" id="UP000887565">
    <property type="component" value="Unplaced"/>
</dbReference>
<evidence type="ECO:0000259" key="4">
    <source>
        <dbReference type="Pfam" id="PF01266"/>
    </source>
</evidence>
<dbReference type="GO" id="GO:0016491">
    <property type="term" value="F:oxidoreductase activity"/>
    <property type="evidence" value="ECO:0007669"/>
    <property type="project" value="UniProtKB-KW"/>
</dbReference>
<dbReference type="AlphaFoldDB" id="A0A915KVX3"/>
<name>A0A915KVX3_ROMCU</name>
<dbReference type="Gene3D" id="3.30.9.10">
    <property type="entry name" value="D-Amino Acid Oxidase, subunit A, domain 2"/>
    <property type="match status" value="1"/>
</dbReference>
<protein>
    <recommendedName>
        <fullName evidence="2">FAD-dependent oxidoreductase domain-containing protein 1</fullName>
    </recommendedName>
</protein>
<organism evidence="5 6">
    <name type="scientific">Romanomermis culicivorax</name>
    <name type="common">Nematode worm</name>
    <dbReference type="NCBI Taxonomy" id="13658"/>
    <lineage>
        <taxon>Eukaryota</taxon>
        <taxon>Metazoa</taxon>
        <taxon>Ecdysozoa</taxon>
        <taxon>Nematoda</taxon>
        <taxon>Enoplea</taxon>
        <taxon>Dorylaimia</taxon>
        <taxon>Mermithida</taxon>
        <taxon>Mermithoidea</taxon>
        <taxon>Mermithidae</taxon>
        <taxon>Romanomermis</taxon>
    </lineage>
</organism>
<dbReference type="GO" id="GO:0005739">
    <property type="term" value="C:mitochondrion"/>
    <property type="evidence" value="ECO:0007669"/>
    <property type="project" value="GOC"/>
</dbReference>
<reference evidence="6" key="1">
    <citation type="submission" date="2022-11" db="UniProtKB">
        <authorList>
            <consortium name="WormBaseParasite"/>
        </authorList>
    </citation>
    <scope>IDENTIFICATION</scope>
</reference>
<feature type="domain" description="FAD dependent oxidoreductase" evidence="4">
    <location>
        <begin position="67"/>
        <end position="267"/>
    </location>
</feature>
<evidence type="ECO:0000256" key="1">
    <source>
        <dbReference type="ARBA" id="ARBA00023002"/>
    </source>
</evidence>
<evidence type="ECO:0000313" key="6">
    <source>
        <dbReference type="WBParaSite" id="nRc.2.0.1.t42628-RA"/>
    </source>
</evidence>
<evidence type="ECO:0000256" key="3">
    <source>
        <dbReference type="ARBA" id="ARBA00046185"/>
    </source>
</evidence>
<keyword evidence="5" id="KW-1185">Reference proteome</keyword>
<dbReference type="SUPFAM" id="SSF51905">
    <property type="entry name" value="FAD/NAD(P)-binding domain"/>
    <property type="match status" value="1"/>
</dbReference>
<dbReference type="PANTHER" id="PTHR13847:SF287">
    <property type="entry name" value="FAD-DEPENDENT OXIDOREDUCTASE DOMAIN-CONTAINING PROTEIN 1"/>
    <property type="match status" value="1"/>
</dbReference>